<keyword evidence="3" id="KW-1185">Reference proteome</keyword>
<sequence length="96" mass="10360">MEKASKKLILFAFFVIASLVIGGPIAKVEASRVQPAEAEAEAEAIAEQLITTLESTLTDTGGRCPFPCTSDGECLNRLCAKTRCEYIQLSLIKHCV</sequence>
<dbReference type="Proteomes" id="UP000295252">
    <property type="component" value="Unassembled WGS sequence"/>
</dbReference>
<evidence type="ECO:0000313" key="3">
    <source>
        <dbReference type="Proteomes" id="UP000295252"/>
    </source>
</evidence>
<dbReference type="InParanoid" id="A0A068VIV3"/>
<dbReference type="EMBL" id="HG740437">
    <property type="protein sequence ID" value="CDP20552.1"/>
    <property type="molecule type" value="Genomic_DNA"/>
</dbReference>
<feature type="signal peptide" evidence="1">
    <location>
        <begin position="1"/>
        <end position="22"/>
    </location>
</feature>
<evidence type="ECO:0000256" key="1">
    <source>
        <dbReference type="SAM" id="SignalP"/>
    </source>
</evidence>
<name>A0A068VIV3_COFCA</name>
<reference evidence="3" key="1">
    <citation type="journal article" date="2014" name="Science">
        <title>The coffee genome provides insight into the convergent evolution of caffeine biosynthesis.</title>
        <authorList>
            <person name="Denoeud F."/>
            <person name="Carretero-Paulet L."/>
            <person name="Dereeper A."/>
            <person name="Droc G."/>
            <person name="Guyot R."/>
            <person name="Pietrella M."/>
            <person name="Zheng C."/>
            <person name="Alberti A."/>
            <person name="Anthony F."/>
            <person name="Aprea G."/>
            <person name="Aury J.M."/>
            <person name="Bento P."/>
            <person name="Bernard M."/>
            <person name="Bocs S."/>
            <person name="Campa C."/>
            <person name="Cenci A."/>
            <person name="Combes M.C."/>
            <person name="Crouzillat D."/>
            <person name="Da Silva C."/>
            <person name="Daddiego L."/>
            <person name="De Bellis F."/>
            <person name="Dussert S."/>
            <person name="Garsmeur O."/>
            <person name="Gayraud T."/>
            <person name="Guignon V."/>
            <person name="Jahn K."/>
            <person name="Jamilloux V."/>
            <person name="Joet T."/>
            <person name="Labadie K."/>
            <person name="Lan T."/>
            <person name="Leclercq J."/>
            <person name="Lepelley M."/>
            <person name="Leroy T."/>
            <person name="Li L.T."/>
            <person name="Librado P."/>
            <person name="Lopez L."/>
            <person name="Munoz A."/>
            <person name="Noel B."/>
            <person name="Pallavicini A."/>
            <person name="Perrotta G."/>
            <person name="Poncet V."/>
            <person name="Pot D."/>
            <person name="Priyono X."/>
            <person name="Rigoreau M."/>
            <person name="Rouard M."/>
            <person name="Rozas J."/>
            <person name="Tranchant-Dubreuil C."/>
            <person name="VanBuren R."/>
            <person name="Zhang Q."/>
            <person name="Andrade A.C."/>
            <person name="Argout X."/>
            <person name="Bertrand B."/>
            <person name="de Kochko A."/>
            <person name="Graziosi G."/>
            <person name="Henry R.J."/>
            <person name="Jayarama X."/>
            <person name="Ming R."/>
            <person name="Nagai C."/>
            <person name="Rounsley S."/>
            <person name="Sankoff D."/>
            <person name="Giuliano G."/>
            <person name="Albert V.A."/>
            <person name="Wincker P."/>
            <person name="Lashermes P."/>
        </authorList>
    </citation>
    <scope>NUCLEOTIDE SEQUENCE [LARGE SCALE GENOMIC DNA]</scope>
    <source>
        <strain evidence="3">cv. DH200-94</strain>
    </source>
</reference>
<dbReference type="PhylomeDB" id="A0A068VIV3"/>
<keyword evidence="1" id="KW-0732">Signal</keyword>
<dbReference type="Gramene" id="CDP20552">
    <property type="protein sequence ID" value="CDP20552"/>
    <property type="gene ID" value="GSCOC_T00003022001"/>
</dbReference>
<protein>
    <submittedName>
        <fullName evidence="2">DH200=94 genomic scaffold, scaffold_1353</fullName>
    </submittedName>
</protein>
<proteinExistence type="predicted"/>
<organism evidence="2 3">
    <name type="scientific">Coffea canephora</name>
    <name type="common">Robusta coffee</name>
    <dbReference type="NCBI Taxonomy" id="49390"/>
    <lineage>
        <taxon>Eukaryota</taxon>
        <taxon>Viridiplantae</taxon>
        <taxon>Streptophyta</taxon>
        <taxon>Embryophyta</taxon>
        <taxon>Tracheophyta</taxon>
        <taxon>Spermatophyta</taxon>
        <taxon>Magnoliopsida</taxon>
        <taxon>eudicotyledons</taxon>
        <taxon>Gunneridae</taxon>
        <taxon>Pentapetalae</taxon>
        <taxon>asterids</taxon>
        <taxon>lamiids</taxon>
        <taxon>Gentianales</taxon>
        <taxon>Rubiaceae</taxon>
        <taxon>Ixoroideae</taxon>
        <taxon>Gardenieae complex</taxon>
        <taxon>Bertiereae - Coffeeae clade</taxon>
        <taxon>Coffeeae</taxon>
        <taxon>Coffea</taxon>
    </lineage>
</organism>
<dbReference type="AlphaFoldDB" id="A0A068VIV3"/>
<feature type="chain" id="PRO_5001655857" evidence="1">
    <location>
        <begin position="23"/>
        <end position="96"/>
    </location>
</feature>
<evidence type="ECO:0000313" key="2">
    <source>
        <dbReference type="EMBL" id="CDP20552.1"/>
    </source>
</evidence>
<accession>A0A068VIV3</accession>
<gene>
    <name evidence="2" type="ORF">GSCOC_T00003022001</name>
</gene>